<organism evidence="2 3">
    <name type="scientific">Aphanomyces astaci</name>
    <name type="common">Crayfish plague agent</name>
    <dbReference type="NCBI Taxonomy" id="112090"/>
    <lineage>
        <taxon>Eukaryota</taxon>
        <taxon>Sar</taxon>
        <taxon>Stramenopiles</taxon>
        <taxon>Oomycota</taxon>
        <taxon>Saprolegniomycetes</taxon>
        <taxon>Saprolegniales</taxon>
        <taxon>Verrucalvaceae</taxon>
        <taxon>Aphanomyces</taxon>
    </lineage>
</organism>
<feature type="coiled-coil region" evidence="1">
    <location>
        <begin position="207"/>
        <end position="244"/>
    </location>
</feature>
<dbReference type="Proteomes" id="UP000275652">
    <property type="component" value="Unassembled WGS sequence"/>
</dbReference>
<evidence type="ECO:0000313" key="3">
    <source>
        <dbReference type="Proteomes" id="UP000275652"/>
    </source>
</evidence>
<evidence type="ECO:0000313" key="2">
    <source>
        <dbReference type="EMBL" id="RLO06328.1"/>
    </source>
</evidence>
<dbReference type="EMBL" id="QUTI01025242">
    <property type="protein sequence ID" value="RLO06328.1"/>
    <property type="molecule type" value="Genomic_DNA"/>
</dbReference>
<dbReference type="AlphaFoldDB" id="A0A9X8DYV8"/>
<accession>A0A9X8DYV8</accession>
<name>A0A9X8DYV8_APHAT</name>
<sequence>MQCIKKLLAQLPRQDTLRRLTEHLCALMSTISSNFPAINRVLDQALSNSCLVQKQAAQLDEAGRRIMSLEADIDDLHHERRQLMTDLADSNGVAERMFTANKELTQQCISLEDQLWEAKAANTAMAADHALEMETLAKEMCMHLKESNLKVRELSADLAESRGAAQRILTEKEALYDICFSKEEELREVKAAMAEDHALAKDMYMYMEDLHIERNQLRQMLMAKEELQESYIVMERQLRQVRAANGTKAADHAMELKAMTKNLLLYIDDLHVERRQLSDDFAHADKAAQRWLDKSIELQHTCSSMKRELLETHLEVYLLRQHPIRA</sequence>
<protein>
    <submittedName>
        <fullName evidence="2">Uncharacterized protein</fullName>
    </submittedName>
</protein>
<evidence type="ECO:0000256" key="1">
    <source>
        <dbReference type="SAM" id="Coils"/>
    </source>
</evidence>
<comment type="caution">
    <text evidence="2">The sequence shown here is derived from an EMBL/GenBank/DDBJ whole genome shotgun (WGS) entry which is preliminary data.</text>
</comment>
<keyword evidence="1" id="KW-0175">Coiled coil</keyword>
<gene>
    <name evidence="2" type="ORF">DYB28_001825</name>
</gene>
<reference evidence="2 3" key="1">
    <citation type="journal article" date="2018" name="J. Invertebr. Pathol.">
        <title>New genotyping method for the causative agent of crayfish plague (Aphanomyces astaci) based on whole genome data.</title>
        <authorList>
            <person name="Minardi D."/>
            <person name="Studholme D.J."/>
            <person name="van der Giezen M."/>
            <person name="Pretto T."/>
            <person name="Oidtmann B."/>
        </authorList>
    </citation>
    <scope>NUCLEOTIDE SEQUENCE [LARGE SCALE GENOMIC DNA]</scope>
    <source>
        <strain evidence="2 3">KB13</strain>
    </source>
</reference>
<proteinExistence type="predicted"/>
<feature type="coiled-coil region" evidence="1">
    <location>
        <begin position="52"/>
        <end position="121"/>
    </location>
</feature>